<dbReference type="EMBL" id="CAJVQC010016712">
    <property type="protein sequence ID" value="CAG8679056.1"/>
    <property type="molecule type" value="Genomic_DNA"/>
</dbReference>
<protein>
    <submittedName>
        <fullName evidence="1">5148_t:CDS:1</fullName>
    </submittedName>
</protein>
<evidence type="ECO:0000313" key="2">
    <source>
        <dbReference type="Proteomes" id="UP000789920"/>
    </source>
</evidence>
<organism evidence="1 2">
    <name type="scientific">Racocetra persica</name>
    <dbReference type="NCBI Taxonomy" id="160502"/>
    <lineage>
        <taxon>Eukaryota</taxon>
        <taxon>Fungi</taxon>
        <taxon>Fungi incertae sedis</taxon>
        <taxon>Mucoromycota</taxon>
        <taxon>Glomeromycotina</taxon>
        <taxon>Glomeromycetes</taxon>
        <taxon>Diversisporales</taxon>
        <taxon>Gigasporaceae</taxon>
        <taxon>Racocetra</taxon>
    </lineage>
</organism>
<gene>
    <name evidence="1" type="ORF">RPERSI_LOCUS9025</name>
</gene>
<evidence type="ECO:0000313" key="1">
    <source>
        <dbReference type="EMBL" id="CAG8679056.1"/>
    </source>
</evidence>
<feature type="non-terminal residue" evidence="1">
    <location>
        <position position="242"/>
    </location>
</feature>
<reference evidence="1" key="1">
    <citation type="submission" date="2021-06" db="EMBL/GenBank/DDBJ databases">
        <authorList>
            <person name="Kallberg Y."/>
            <person name="Tangrot J."/>
            <person name="Rosling A."/>
        </authorList>
    </citation>
    <scope>NUCLEOTIDE SEQUENCE</scope>
    <source>
        <strain evidence="1">MA461A</strain>
    </source>
</reference>
<comment type="caution">
    <text evidence="1">The sequence shown here is derived from an EMBL/GenBank/DDBJ whole genome shotgun (WGS) entry which is preliminary data.</text>
</comment>
<accession>A0ACA9NW34</accession>
<proteinExistence type="predicted"/>
<dbReference type="Proteomes" id="UP000789920">
    <property type="component" value="Unassembled WGS sequence"/>
</dbReference>
<name>A0ACA9NW34_9GLOM</name>
<sequence length="242" mass="28464">MASYEKEYYHRETDRYNHRETDRYNHREPDRYNHREPESRRRHYDNVDRKGEWGKGRNIHNNEFLLEQRKRTRKESTFSIWPQSPEYPSKLERLSADSSASESDSPSEVKSRGRRKSDEFIEVDEKDLEQIDHLWVEKKVELPEDLLNVGPMPISVTDTKLGERDYGGALLAGEGSAMAAYVQEGKRIPRRGEIGLTSDEIQSFEDVGYVMSGSRHRRMNAVRIRKENQVISAEEKRALMLY</sequence>
<keyword evidence="2" id="KW-1185">Reference proteome</keyword>